<proteinExistence type="predicted"/>
<keyword evidence="4" id="KW-1185">Reference proteome</keyword>
<feature type="compositionally biased region" description="Basic and acidic residues" evidence="1">
    <location>
        <begin position="67"/>
        <end position="76"/>
    </location>
</feature>
<evidence type="ECO:0000313" key="3">
    <source>
        <dbReference type="EMBL" id="EME48014.1"/>
    </source>
</evidence>
<dbReference type="Pfam" id="PF00501">
    <property type="entry name" value="AMP-binding"/>
    <property type="match status" value="1"/>
</dbReference>
<dbReference type="OMA" id="GREWFRT"/>
<dbReference type="PANTHER" id="PTHR43201">
    <property type="entry name" value="ACYL-COA SYNTHETASE"/>
    <property type="match status" value="1"/>
</dbReference>
<dbReference type="Gene3D" id="3.40.50.12780">
    <property type="entry name" value="N-terminal domain of ligase-like"/>
    <property type="match status" value="1"/>
</dbReference>
<feature type="compositionally biased region" description="Polar residues" evidence="1">
    <location>
        <begin position="78"/>
        <end position="89"/>
    </location>
</feature>
<dbReference type="HOGENOM" id="CLU_000022_72_0_1"/>
<dbReference type="EMBL" id="KB446536">
    <property type="protein sequence ID" value="EME48014.1"/>
    <property type="molecule type" value="Genomic_DNA"/>
</dbReference>
<evidence type="ECO:0000256" key="1">
    <source>
        <dbReference type="SAM" id="MobiDB-lite"/>
    </source>
</evidence>
<dbReference type="GO" id="GO:0006631">
    <property type="term" value="P:fatty acid metabolic process"/>
    <property type="evidence" value="ECO:0007669"/>
    <property type="project" value="TreeGrafter"/>
</dbReference>
<name>N1Q0L8_DOTSN</name>
<reference evidence="4" key="1">
    <citation type="journal article" date="2012" name="PLoS Genet.">
        <title>The genomes of the fungal plant pathogens Cladosporium fulvum and Dothistroma septosporum reveal adaptation to different hosts and lifestyles but also signatures of common ancestry.</title>
        <authorList>
            <person name="de Wit P.J.G.M."/>
            <person name="van der Burgt A."/>
            <person name="Oekmen B."/>
            <person name="Stergiopoulos I."/>
            <person name="Abd-Elsalam K.A."/>
            <person name="Aerts A.L."/>
            <person name="Bahkali A.H."/>
            <person name="Beenen H.G."/>
            <person name="Chettri P."/>
            <person name="Cox M.P."/>
            <person name="Datema E."/>
            <person name="de Vries R.P."/>
            <person name="Dhillon B."/>
            <person name="Ganley A.R."/>
            <person name="Griffiths S.A."/>
            <person name="Guo Y."/>
            <person name="Hamelin R.C."/>
            <person name="Henrissat B."/>
            <person name="Kabir M.S."/>
            <person name="Jashni M.K."/>
            <person name="Kema G."/>
            <person name="Klaubauf S."/>
            <person name="Lapidus A."/>
            <person name="Levasseur A."/>
            <person name="Lindquist E."/>
            <person name="Mehrabi R."/>
            <person name="Ohm R.A."/>
            <person name="Owen T.J."/>
            <person name="Salamov A."/>
            <person name="Schwelm A."/>
            <person name="Schijlen E."/>
            <person name="Sun H."/>
            <person name="van den Burg H.A."/>
            <person name="van Ham R.C.H.J."/>
            <person name="Zhang S."/>
            <person name="Goodwin S.B."/>
            <person name="Grigoriev I.V."/>
            <person name="Collemare J."/>
            <person name="Bradshaw R.E."/>
        </authorList>
    </citation>
    <scope>NUCLEOTIDE SEQUENCE [LARGE SCALE GENOMIC DNA]</scope>
    <source>
        <strain evidence="4">NZE10 / CBS 128990</strain>
    </source>
</reference>
<dbReference type="eggNOG" id="KOG1176">
    <property type="taxonomic scope" value="Eukaryota"/>
</dbReference>
<dbReference type="STRING" id="675120.N1Q0L8"/>
<dbReference type="InterPro" id="IPR042099">
    <property type="entry name" value="ANL_N_sf"/>
</dbReference>
<evidence type="ECO:0000313" key="4">
    <source>
        <dbReference type="Proteomes" id="UP000016933"/>
    </source>
</evidence>
<accession>N1Q0L8</accession>
<dbReference type="PANTHER" id="PTHR43201:SF32">
    <property type="entry name" value="2-SUCCINYLBENZOATE--COA LIGASE, CHLOROPLASTIC_PEROXISOMAL"/>
    <property type="match status" value="1"/>
</dbReference>
<dbReference type="GO" id="GO:0031956">
    <property type="term" value="F:medium-chain fatty acid-CoA ligase activity"/>
    <property type="evidence" value="ECO:0007669"/>
    <property type="project" value="TreeGrafter"/>
</dbReference>
<reference evidence="3 4" key="2">
    <citation type="journal article" date="2012" name="PLoS Pathog.">
        <title>Diverse lifestyles and strategies of plant pathogenesis encoded in the genomes of eighteen Dothideomycetes fungi.</title>
        <authorList>
            <person name="Ohm R.A."/>
            <person name="Feau N."/>
            <person name="Henrissat B."/>
            <person name="Schoch C.L."/>
            <person name="Horwitz B.A."/>
            <person name="Barry K.W."/>
            <person name="Condon B.J."/>
            <person name="Copeland A.C."/>
            <person name="Dhillon B."/>
            <person name="Glaser F."/>
            <person name="Hesse C.N."/>
            <person name="Kosti I."/>
            <person name="LaButti K."/>
            <person name="Lindquist E.A."/>
            <person name="Lucas S."/>
            <person name="Salamov A.A."/>
            <person name="Bradshaw R.E."/>
            <person name="Ciuffetti L."/>
            <person name="Hamelin R.C."/>
            <person name="Kema G.H.J."/>
            <person name="Lawrence C."/>
            <person name="Scott J.A."/>
            <person name="Spatafora J.W."/>
            <person name="Turgeon B.G."/>
            <person name="de Wit P.J.G.M."/>
            <person name="Zhong S."/>
            <person name="Goodwin S.B."/>
            <person name="Grigoriev I.V."/>
        </authorList>
    </citation>
    <scope>NUCLEOTIDE SEQUENCE [LARGE SCALE GENOMIC DNA]</scope>
    <source>
        <strain evidence="4">NZE10 / CBS 128990</strain>
    </source>
</reference>
<feature type="region of interest" description="Disordered" evidence="1">
    <location>
        <begin position="67"/>
        <end position="89"/>
    </location>
</feature>
<dbReference type="OrthoDB" id="10253869at2759"/>
<dbReference type="AlphaFoldDB" id="N1Q0L8"/>
<dbReference type="Proteomes" id="UP000016933">
    <property type="component" value="Unassembled WGS sequence"/>
</dbReference>
<feature type="domain" description="AMP-dependent synthetase/ligase" evidence="2">
    <location>
        <begin position="128"/>
        <end position="320"/>
    </location>
</feature>
<dbReference type="SUPFAM" id="SSF56801">
    <property type="entry name" value="Acetyl-CoA synthetase-like"/>
    <property type="match status" value="1"/>
</dbReference>
<protein>
    <recommendedName>
        <fullName evidence="2">AMP-dependent synthetase/ligase domain-containing protein</fullName>
    </recommendedName>
</protein>
<sequence length="448" mass="48300">MFMAWRAITVAMSTINDDLAELNGGLQSDVNSNFAHIEQGLQTNPYGPATNFVHQPPDHLIQLVTERSTKSSDGHVNKGSTNGSELNKRTTSLDPDVVVVHGESGAKAVDEVSAWSGTSLHPPQLKIIQKSIVPDLAWTSILDIAAQGKQHPLDETRLVEAARNDDFKRIPLILFTSETSSGNPKSCPRTIDSISRNPASQAEGVFSPASRTNLRVIVASLRLAVWAAGGCAVMCDPAAGVVAQIAAIRDYGANFMVFIPTIILAMFADAEFKNLDVSHMTKVVMGGDTITRSMFKVAQEKFSKATIANGQTEGDGMCHSHGRWLRPGRLAMITENGVIYILGRMKDIIKRAGVPITPAALVSCIWSFTGATSSVLACPHTVLGREPLVVVQDLNGKTEDGIREDCLRMFANHYALAPVVSFKQLGLTTFPLNATVRSRSQNCSHVSN</sequence>
<organism evidence="3 4">
    <name type="scientific">Dothistroma septosporum (strain NZE10 / CBS 128990)</name>
    <name type="common">Red band needle blight fungus</name>
    <name type="synonym">Mycosphaerella pini</name>
    <dbReference type="NCBI Taxonomy" id="675120"/>
    <lineage>
        <taxon>Eukaryota</taxon>
        <taxon>Fungi</taxon>
        <taxon>Dikarya</taxon>
        <taxon>Ascomycota</taxon>
        <taxon>Pezizomycotina</taxon>
        <taxon>Dothideomycetes</taxon>
        <taxon>Dothideomycetidae</taxon>
        <taxon>Mycosphaerellales</taxon>
        <taxon>Mycosphaerellaceae</taxon>
        <taxon>Dothistroma</taxon>
    </lineage>
</organism>
<dbReference type="InterPro" id="IPR000873">
    <property type="entry name" value="AMP-dep_synth/lig_dom"/>
</dbReference>
<gene>
    <name evidence="3" type="ORF">DOTSEDRAFT_32345</name>
</gene>
<evidence type="ECO:0000259" key="2">
    <source>
        <dbReference type="Pfam" id="PF00501"/>
    </source>
</evidence>